<dbReference type="EMBL" id="BAAAZA010000009">
    <property type="protein sequence ID" value="GAA3869421.1"/>
    <property type="molecule type" value="Genomic_DNA"/>
</dbReference>
<organism evidence="2 3">
    <name type="scientific">Streptomyces lannensis</name>
    <dbReference type="NCBI Taxonomy" id="766498"/>
    <lineage>
        <taxon>Bacteria</taxon>
        <taxon>Bacillati</taxon>
        <taxon>Actinomycetota</taxon>
        <taxon>Actinomycetes</taxon>
        <taxon>Kitasatosporales</taxon>
        <taxon>Streptomycetaceae</taxon>
        <taxon>Streptomyces</taxon>
    </lineage>
</organism>
<keyword evidence="1" id="KW-0812">Transmembrane</keyword>
<accession>A0ABP7KAU6</accession>
<feature type="transmembrane region" description="Helical" evidence="1">
    <location>
        <begin position="59"/>
        <end position="77"/>
    </location>
</feature>
<gene>
    <name evidence="2" type="ORF">GCM10022207_37980</name>
</gene>
<protein>
    <recommendedName>
        <fullName evidence="4">Integral membrane protein</fullName>
    </recommendedName>
</protein>
<dbReference type="Proteomes" id="UP001501563">
    <property type="component" value="Unassembled WGS sequence"/>
</dbReference>
<proteinExistence type="predicted"/>
<keyword evidence="1" id="KW-1133">Transmembrane helix</keyword>
<dbReference type="RefSeq" id="WP_345549572.1">
    <property type="nucleotide sequence ID" value="NZ_BAAAZA010000009.1"/>
</dbReference>
<reference evidence="3" key="1">
    <citation type="journal article" date="2019" name="Int. J. Syst. Evol. Microbiol.">
        <title>The Global Catalogue of Microorganisms (GCM) 10K type strain sequencing project: providing services to taxonomists for standard genome sequencing and annotation.</title>
        <authorList>
            <consortium name="The Broad Institute Genomics Platform"/>
            <consortium name="The Broad Institute Genome Sequencing Center for Infectious Disease"/>
            <person name="Wu L."/>
            <person name="Ma J."/>
        </authorList>
    </citation>
    <scope>NUCLEOTIDE SEQUENCE [LARGE SCALE GENOMIC DNA]</scope>
    <source>
        <strain evidence="3">JCM 16578</strain>
    </source>
</reference>
<name>A0ABP7KAU6_9ACTN</name>
<comment type="caution">
    <text evidence="2">The sequence shown here is derived from an EMBL/GenBank/DDBJ whole genome shotgun (WGS) entry which is preliminary data.</text>
</comment>
<sequence>MEQSKEPYIGPRAPHFLGYPEASATAQTVAAPLLAGAALSLVGVIIVDGGDFRWPGVTLLLVVMSAIALIATMQIGADARKYLYNRQTIEAWYAPEDLKRSSELLERRSAHFIQWQVRNRRAVVTFNTGTMLLIFSVATALVPPHDEQAAWRWAAAGLALAGALVEAWWIRHLFHEDPGGPPEKPKSLNGGDG</sequence>
<evidence type="ECO:0000256" key="1">
    <source>
        <dbReference type="SAM" id="Phobius"/>
    </source>
</evidence>
<keyword evidence="1" id="KW-0472">Membrane</keyword>
<feature type="transmembrane region" description="Helical" evidence="1">
    <location>
        <begin position="29"/>
        <end position="47"/>
    </location>
</feature>
<keyword evidence="3" id="KW-1185">Reference proteome</keyword>
<evidence type="ECO:0008006" key="4">
    <source>
        <dbReference type="Google" id="ProtNLM"/>
    </source>
</evidence>
<evidence type="ECO:0000313" key="2">
    <source>
        <dbReference type="EMBL" id="GAA3869421.1"/>
    </source>
</evidence>
<feature type="transmembrane region" description="Helical" evidence="1">
    <location>
        <begin position="149"/>
        <end position="170"/>
    </location>
</feature>
<feature type="transmembrane region" description="Helical" evidence="1">
    <location>
        <begin position="122"/>
        <end position="143"/>
    </location>
</feature>
<evidence type="ECO:0000313" key="3">
    <source>
        <dbReference type="Proteomes" id="UP001501563"/>
    </source>
</evidence>